<proteinExistence type="predicted"/>
<dbReference type="SUPFAM" id="SSF55729">
    <property type="entry name" value="Acyl-CoA N-acyltransferases (Nat)"/>
    <property type="match status" value="1"/>
</dbReference>
<reference evidence="2 3" key="1">
    <citation type="submission" date="2018-01" db="EMBL/GenBank/DDBJ databases">
        <title>The draft genome sequence of Cohaesibacter sp. H1304.</title>
        <authorList>
            <person name="Wang N.-N."/>
            <person name="Du Z.-J."/>
        </authorList>
    </citation>
    <scope>NUCLEOTIDE SEQUENCE [LARGE SCALE GENOMIC DNA]</scope>
    <source>
        <strain evidence="2 3">H1304</strain>
    </source>
</reference>
<sequence length="362" mass="42112">MLELSVSSDFDYESAEYKALFDNADVTAFQHPAWQSAMQAHLRSVSGIKECTLLMRCKKSGMLVALVPLISRKKMGATILEYANLGLVDYAMPTLHNDIFQWIPDTKTLSEQLYKTLGSYDVLRIKHMPIDNPLILKLFPNSVMERADFSAHAAKVGPDYDLWRQEAISKSERKHRDKKRRAMMRAGEWQMKRLHDPLEIRIAFEYLRVFHKARYADRPGEDMMQDQGAFQFYVDLACKQAESGFARIYQFTFDDKIVAVQFGIVQEERYFYLMMGVDYDRMGRWSPGLLMTEDIFRDCIKDGMSVVDLTVGDEPYKQKFGTKPIPIYTLWHTHSMLGQMGRTVADMAQKRYVPERVRRWVS</sequence>
<dbReference type="OrthoDB" id="8193702at2"/>
<keyword evidence="3" id="KW-1185">Reference proteome</keyword>
<dbReference type="InterPro" id="IPR016181">
    <property type="entry name" value="Acyl_CoA_acyltransferase"/>
</dbReference>
<dbReference type="AlphaFoldDB" id="A0A2N5XMP5"/>
<feature type="domain" description="BioF2-like acetyltransferase" evidence="1">
    <location>
        <begin position="172"/>
        <end position="318"/>
    </location>
</feature>
<dbReference type="InterPro" id="IPR038740">
    <property type="entry name" value="BioF2-like_GNAT_dom"/>
</dbReference>
<dbReference type="RefSeq" id="WP_101535014.1">
    <property type="nucleotide sequence ID" value="NZ_JBFHIU010000046.1"/>
</dbReference>
<accession>A0A2N5XMP5</accession>
<comment type="caution">
    <text evidence="2">The sequence shown here is derived from an EMBL/GenBank/DDBJ whole genome shotgun (WGS) entry which is preliminary data.</text>
</comment>
<name>A0A2N5XMP5_9HYPH</name>
<gene>
    <name evidence="2" type="ORF">C0081_16810</name>
</gene>
<dbReference type="Proteomes" id="UP000234881">
    <property type="component" value="Unassembled WGS sequence"/>
</dbReference>
<evidence type="ECO:0000313" key="2">
    <source>
        <dbReference type="EMBL" id="PLW75773.1"/>
    </source>
</evidence>
<evidence type="ECO:0000259" key="1">
    <source>
        <dbReference type="Pfam" id="PF13480"/>
    </source>
</evidence>
<organism evidence="2 3">
    <name type="scientific">Cohaesibacter celericrescens</name>
    <dbReference type="NCBI Taxonomy" id="2067669"/>
    <lineage>
        <taxon>Bacteria</taxon>
        <taxon>Pseudomonadati</taxon>
        <taxon>Pseudomonadota</taxon>
        <taxon>Alphaproteobacteria</taxon>
        <taxon>Hyphomicrobiales</taxon>
        <taxon>Cohaesibacteraceae</taxon>
    </lineage>
</organism>
<dbReference type="EMBL" id="PKUQ01000042">
    <property type="protein sequence ID" value="PLW75773.1"/>
    <property type="molecule type" value="Genomic_DNA"/>
</dbReference>
<dbReference type="Pfam" id="PF13480">
    <property type="entry name" value="Acetyltransf_6"/>
    <property type="match status" value="1"/>
</dbReference>
<evidence type="ECO:0000313" key="3">
    <source>
        <dbReference type="Proteomes" id="UP000234881"/>
    </source>
</evidence>
<protein>
    <recommendedName>
        <fullName evidence="1">BioF2-like acetyltransferase domain-containing protein</fullName>
    </recommendedName>
</protein>
<dbReference type="Gene3D" id="3.40.630.30">
    <property type="match status" value="1"/>
</dbReference>